<feature type="compositionally biased region" description="Basic and acidic residues" evidence="1">
    <location>
        <begin position="33"/>
        <end position="42"/>
    </location>
</feature>
<gene>
    <name evidence="2" type="ORF">Rhopal_007845-T1</name>
</gene>
<evidence type="ECO:0000313" key="2">
    <source>
        <dbReference type="EMBL" id="GJN94753.1"/>
    </source>
</evidence>
<comment type="caution">
    <text evidence="2">The sequence shown here is derived from an EMBL/GenBank/DDBJ whole genome shotgun (WGS) entry which is preliminary data.</text>
</comment>
<evidence type="ECO:0000256" key="1">
    <source>
        <dbReference type="SAM" id="MobiDB-lite"/>
    </source>
</evidence>
<reference evidence="2 3" key="1">
    <citation type="submission" date="2021-12" db="EMBL/GenBank/DDBJ databases">
        <title>High titer production of polyol ester of fatty acids by Rhodotorula paludigena BS15 towards product separation-free biomass refinery.</title>
        <authorList>
            <person name="Mano J."/>
            <person name="Ono H."/>
            <person name="Tanaka T."/>
            <person name="Naito K."/>
            <person name="Sushida H."/>
            <person name="Ike M."/>
            <person name="Tokuyasu K."/>
            <person name="Kitaoka M."/>
        </authorList>
    </citation>
    <scope>NUCLEOTIDE SEQUENCE [LARGE SCALE GENOMIC DNA]</scope>
    <source>
        <strain evidence="2 3">BS15</strain>
    </source>
</reference>
<feature type="region of interest" description="Disordered" evidence="1">
    <location>
        <begin position="602"/>
        <end position="639"/>
    </location>
</feature>
<accession>A0AAV5GWT4</accession>
<organism evidence="2 3">
    <name type="scientific">Rhodotorula paludigena</name>
    <dbReference type="NCBI Taxonomy" id="86838"/>
    <lineage>
        <taxon>Eukaryota</taxon>
        <taxon>Fungi</taxon>
        <taxon>Dikarya</taxon>
        <taxon>Basidiomycota</taxon>
        <taxon>Pucciniomycotina</taxon>
        <taxon>Microbotryomycetes</taxon>
        <taxon>Sporidiobolales</taxon>
        <taxon>Sporidiobolaceae</taxon>
        <taxon>Rhodotorula</taxon>
    </lineage>
</organism>
<protein>
    <submittedName>
        <fullName evidence="2">Uncharacterized protein</fullName>
    </submittedName>
</protein>
<feature type="region of interest" description="Disordered" evidence="1">
    <location>
        <begin position="1"/>
        <end position="131"/>
    </location>
</feature>
<name>A0AAV5GWT4_9BASI</name>
<dbReference type="EMBL" id="BQKY01000018">
    <property type="protein sequence ID" value="GJN94753.1"/>
    <property type="molecule type" value="Genomic_DNA"/>
</dbReference>
<feature type="compositionally biased region" description="Basic and acidic residues" evidence="1">
    <location>
        <begin position="98"/>
        <end position="110"/>
    </location>
</feature>
<proteinExistence type="predicted"/>
<evidence type="ECO:0000313" key="3">
    <source>
        <dbReference type="Proteomes" id="UP001342314"/>
    </source>
</evidence>
<keyword evidence="3" id="KW-1185">Reference proteome</keyword>
<feature type="compositionally biased region" description="Basic and acidic residues" evidence="1">
    <location>
        <begin position="617"/>
        <end position="639"/>
    </location>
</feature>
<dbReference type="AlphaFoldDB" id="A0AAV5GWT4"/>
<sequence length="639" mass="68911">MPPKTRLSLRAPLNLTPTDAPIGGGRAPRKSKRDTQITDIHVRVGRNQPVPGSGGSGLVRNTGAKGLEGFLLRPPKERTTSAAQGESEEEPDEAQDGSNDKPEGIEKVEERDEEGGNAEIVKQDAQADVGFEQNEIGTNRLDEILDELNSSSNNKFVKTSATPVNILLFPDFEWEGGKAKWRRFLRAFLGEVVKLSAHLGSHGGRGPLLPVGLLIIAFDKYRKKPLSVLAKTLRTSIHRLLVGRSSLPWPKALLGELIDGKLQLPAELTYSGLDECSRQAIASTTSTTSFYSAKQQDAMKLLVNRIGTALHIDFGLLCRKVLLELLFLPGSSVALSMFAGIWDFKAVKGCRGGVPIGTPDVNGIALERLEAIKEAHNMDNAEAKACWEDGAGVEYYPIYDAYLALLKAKLVEPGFCAFSAGLKAYWEGKKRDINGSRTRGPIWLVEEVSDWIRIAKEVKAQHQQQYNAARAASTDAANCAVKKPSTLVDRGLMILQRLSEVHAAQGGNAKRKARNLQGVKNCGGAAKSPGVVYPFRARRTLAAQISGNTWRFVQAAVQDGWGVEGLCLIMSSKALTCATIKKKPNILPADAAKRAKRVFESIEAKSQAHGKAKGAGKAKEKAAGGKGSSGDKKGKGKAE</sequence>
<dbReference type="Proteomes" id="UP001342314">
    <property type="component" value="Unassembled WGS sequence"/>
</dbReference>
<feature type="compositionally biased region" description="Acidic residues" evidence="1">
    <location>
        <begin position="86"/>
        <end position="95"/>
    </location>
</feature>